<evidence type="ECO:0000256" key="6">
    <source>
        <dbReference type="ARBA" id="ARBA00023136"/>
    </source>
</evidence>
<feature type="transmembrane region" description="Helical" evidence="12">
    <location>
        <begin position="86"/>
        <end position="105"/>
    </location>
</feature>
<feature type="transmembrane region" description="Helical" evidence="12">
    <location>
        <begin position="313"/>
        <end position="329"/>
    </location>
</feature>
<dbReference type="NCBIfam" id="TIGR01972">
    <property type="entry name" value="NDH_I_M"/>
    <property type="match status" value="1"/>
</dbReference>
<evidence type="ECO:0000313" key="15">
    <source>
        <dbReference type="Proteomes" id="UP000294449"/>
    </source>
</evidence>
<feature type="transmembrane region" description="Helical" evidence="12">
    <location>
        <begin position="139"/>
        <end position="161"/>
    </location>
</feature>
<feature type="transmembrane region" description="Helical" evidence="12">
    <location>
        <begin position="112"/>
        <end position="133"/>
    </location>
</feature>
<dbReference type="PANTHER" id="PTHR43507:SF1">
    <property type="entry name" value="NADH-UBIQUINONE OXIDOREDUCTASE CHAIN 4"/>
    <property type="match status" value="1"/>
</dbReference>
<dbReference type="RefSeq" id="WP_075474545.1">
    <property type="nucleotide sequence ID" value="NZ_LR217732.1"/>
</dbReference>
<comment type="function">
    <text evidence="7">NDH-1 shuttles electrons from NADH, via FMN and iron-sulfur (Fe-S) centers, to quinones in the respiratory chain. Couples the redox reaction to proton translocation (for every two electrons transferred, four hydrogen ions are translocated across the cytoplasmic membrane), and thus conserves the redox energy in a proton gradient.</text>
</comment>
<name>A0A451DGJ2_9GAMM</name>
<evidence type="ECO:0000256" key="1">
    <source>
        <dbReference type="ARBA" id="ARBA00004127"/>
    </source>
</evidence>
<dbReference type="GO" id="GO:0015990">
    <property type="term" value="P:electron transport coupled proton transport"/>
    <property type="evidence" value="ECO:0007669"/>
    <property type="project" value="TreeGrafter"/>
</dbReference>
<evidence type="ECO:0000256" key="7">
    <source>
        <dbReference type="ARBA" id="ARBA00025189"/>
    </source>
</evidence>
<sequence length="489" mass="56370">MILLIFLLVPLLGAILALVTGFLDNRIPRYIAIFSMITCLLTSLFCYYNYNVFSGNTSVDTFMVLFYKSWFPQYGISIYLGLDKLSLLMVFLTSLMGVCSIYCEWNTCESKIGVFYFCLLLIILGMFGIFLSLDMLLFFIFWEIILIPMYFLIVFKNGVVIKHGSIVYAARKFFIYSQISGICLLWFVINIVCMYYSHYGVWTFNYFMLKKLHISVYTQFFLIYSLLLSLIIKIPLFPFHNWLPDTQEFISTSGSVDLVGILLKPAIYGLLRFYLVFFSHTSRSFSFCCVVIGLFSMFYGSVMAFSQTNIKRLMAYSSISSMGVIFAALNSKAVFLQNGVILYLFSYIISMAALLIIIGKIFTHIKTQNILNMRGIWSYMSIIPAFFLFFSFSVLNIPLTGNFSGEFLMLFSIFTFDPVLGCLFSFGLFFSSIYLLRMILHVCYGSKKFFLVSNELNIFDFIILIFYTFLVIFLGLFPTLFLKSVYAIS</sequence>
<feature type="transmembrane region" description="Helical" evidence="12">
    <location>
        <begin position="217"/>
        <end position="237"/>
    </location>
</feature>
<dbReference type="InterPro" id="IPR010227">
    <property type="entry name" value="NADH_Q_OxRdtase_chainM/4"/>
</dbReference>
<accession>A0A451DGJ2</accession>
<keyword evidence="4 11" id="KW-0812">Transmembrane</keyword>
<evidence type="ECO:0000256" key="4">
    <source>
        <dbReference type="ARBA" id="ARBA00022692"/>
    </source>
</evidence>
<keyword evidence="5 12" id="KW-1133">Transmembrane helix</keyword>
<evidence type="ECO:0000256" key="8">
    <source>
        <dbReference type="ARBA" id="ARBA00025811"/>
    </source>
</evidence>
<evidence type="ECO:0000256" key="10">
    <source>
        <dbReference type="ARBA" id="ARBA00032798"/>
    </source>
</evidence>
<dbReference type="InterPro" id="IPR003918">
    <property type="entry name" value="NADH_UbQ_OxRdtase"/>
</dbReference>
<dbReference type="GO" id="GO:0012505">
    <property type="term" value="C:endomembrane system"/>
    <property type="evidence" value="ECO:0007669"/>
    <property type="project" value="UniProtKB-SubCell"/>
</dbReference>
<feature type="transmembrane region" description="Helical" evidence="12">
    <location>
        <begin position="407"/>
        <end position="436"/>
    </location>
</feature>
<dbReference type="PRINTS" id="PR01437">
    <property type="entry name" value="NUOXDRDTASE4"/>
</dbReference>
<feature type="domain" description="NADH:quinone oxidoreductase/Mrp antiporter transmembrane" evidence="13">
    <location>
        <begin position="132"/>
        <end position="430"/>
    </location>
</feature>
<comment type="similarity">
    <text evidence="2">Belongs to the complex I subunit 4 family.</text>
</comment>
<dbReference type="GO" id="GO:0042773">
    <property type="term" value="P:ATP synthesis coupled electron transport"/>
    <property type="evidence" value="ECO:0007669"/>
    <property type="project" value="InterPro"/>
</dbReference>
<feature type="transmembrane region" description="Helical" evidence="12">
    <location>
        <begin position="457"/>
        <end position="481"/>
    </location>
</feature>
<dbReference type="GO" id="GO:0016020">
    <property type="term" value="C:membrane"/>
    <property type="evidence" value="ECO:0007669"/>
    <property type="project" value="UniProtKB-SubCell"/>
</dbReference>
<feature type="transmembrane region" description="Helical" evidence="12">
    <location>
        <begin position="341"/>
        <end position="363"/>
    </location>
</feature>
<dbReference type="GO" id="GO:0048039">
    <property type="term" value="F:ubiquinone binding"/>
    <property type="evidence" value="ECO:0007669"/>
    <property type="project" value="TreeGrafter"/>
</dbReference>
<gene>
    <name evidence="14" type="primary">nuoM</name>
    <name evidence="14" type="ORF">BUCIPSTX3056_115</name>
</gene>
<comment type="subunit">
    <text evidence="8">Composed of 13 different subunits. Subunits NuoA, H, J, K, L, M, N constitute the membrane sector of the complex.</text>
</comment>
<evidence type="ECO:0000256" key="3">
    <source>
        <dbReference type="ARBA" id="ARBA00019906"/>
    </source>
</evidence>
<dbReference type="PANTHER" id="PTHR43507">
    <property type="entry name" value="NADH-UBIQUINONE OXIDOREDUCTASE CHAIN 4"/>
    <property type="match status" value="1"/>
</dbReference>
<organism evidence="14 15">
    <name type="scientific">Buchnera aphidicola</name>
    <name type="common">Cinara pseudotaxifoliae</name>
    <dbReference type="NCBI Taxonomy" id="655384"/>
    <lineage>
        <taxon>Bacteria</taxon>
        <taxon>Pseudomonadati</taxon>
        <taxon>Pseudomonadota</taxon>
        <taxon>Gammaproteobacteria</taxon>
        <taxon>Enterobacterales</taxon>
        <taxon>Erwiniaceae</taxon>
        <taxon>Buchnera</taxon>
    </lineage>
</organism>
<keyword evidence="14" id="KW-0560">Oxidoreductase</keyword>
<evidence type="ECO:0000256" key="2">
    <source>
        <dbReference type="ARBA" id="ARBA00009025"/>
    </source>
</evidence>
<dbReference type="Pfam" id="PF00361">
    <property type="entry name" value="Proton_antipo_M"/>
    <property type="match status" value="1"/>
</dbReference>
<evidence type="ECO:0000313" key="14">
    <source>
        <dbReference type="EMBL" id="VFP85750.1"/>
    </source>
</evidence>
<reference evidence="14 15" key="1">
    <citation type="submission" date="2019-02" db="EMBL/GenBank/DDBJ databases">
        <authorList>
            <person name="Manzano-Marin A."/>
            <person name="Manzano-Marin A."/>
        </authorList>
    </citation>
    <scope>NUCLEOTIDE SEQUENCE [LARGE SCALE GENOMIC DNA]</scope>
    <source>
        <strain evidence="14 15">BuCipseudotaxifoliae</strain>
    </source>
</reference>
<feature type="transmembrane region" description="Helical" evidence="12">
    <location>
        <begin position="258"/>
        <end position="278"/>
    </location>
</feature>
<dbReference type="InterPro" id="IPR001750">
    <property type="entry name" value="ND/Mrp_TM"/>
</dbReference>
<feature type="transmembrane region" description="Helical" evidence="12">
    <location>
        <begin position="284"/>
        <end position="306"/>
    </location>
</feature>
<keyword evidence="6 12" id="KW-0472">Membrane</keyword>
<dbReference type="GO" id="GO:0008137">
    <property type="term" value="F:NADH dehydrogenase (ubiquinone) activity"/>
    <property type="evidence" value="ECO:0007669"/>
    <property type="project" value="InterPro"/>
</dbReference>
<feature type="transmembrane region" description="Helical" evidence="12">
    <location>
        <begin position="27"/>
        <end position="50"/>
    </location>
</feature>
<dbReference type="Proteomes" id="UP000294449">
    <property type="component" value="Chromosome"/>
</dbReference>
<evidence type="ECO:0000256" key="12">
    <source>
        <dbReference type="SAM" id="Phobius"/>
    </source>
</evidence>
<feature type="transmembrane region" description="Helical" evidence="12">
    <location>
        <begin position="375"/>
        <end position="395"/>
    </location>
</feature>
<comment type="subcellular location">
    <subcellularLocation>
        <location evidence="1">Endomembrane system</location>
        <topology evidence="1">Multi-pass membrane protein</topology>
    </subcellularLocation>
    <subcellularLocation>
        <location evidence="11">Membrane</location>
        <topology evidence="11">Multi-pass membrane protein</topology>
    </subcellularLocation>
</comment>
<feature type="transmembrane region" description="Helical" evidence="12">
    <location>
        <begin position="173"/>
        <end position="197"/>
    </location>
</feature>
<dbReference type="GO" id="GO:0003954">
    <property type="term" value="F:NADH dehydrogenase activity"/>
    <property type="evidence" value="ECO:0007669"/>
    <property type="project" value="TreeGrafter"/>
</dbReference>
<evidence type="ECO:0000256" key="9">
    <source>
        <dbReference type="ARBA" id="ARBA00031584"/>
    </source>
</evidence>
<proteinExistence type="inferred from homology"/>
<dbReference type="AlphaFoldDB" id="A0A451DGJ2"/>
<dbReference type="EMBL" id="LR217732">
    <property type="protein sequence ID" value="VFP85750.1"/>
    <property type="molecule type" value="Genomic_DNA"/>
</dbReference>
<evidence type="ECO:0000259" key="13">
    <source>
        <dbReference type="Pfam" id="PF00361"/>
    </source>
</evidence>
<evidence type="ECO:0000256" key="11">
    <source>
        <dbReference type="RuleBase" id="RU000320"/>
    </source>
</evidence>
<dbReference type="OrthoDB" id="9768329at2"/>
<protein>
    <recommendedName>
        <fullName evidence="3">NADH-quinone oxidoreductase subunit M</fullName>
    </recommendedName>
    <alternativeName>
        <fullName evidence="9">NADH dehydrogenase I subunit M</fullName>
    </alternativeName>
    <alternativeName>
        <fullName evidence="10">NDH-1 subunit M</fullName>
    </alternativeName>
</protein>
<dbReference type="STRING" id="655384.GCA_900128595_00114"/>
<evidence type="ECO:0000256" key="5">
    <source>
        <dbReference type="ARBA" id="ARBA00022989"/>
    </source>
</evidence>